<protein>
    <submittedName>
        <fullName evidence="2">Putative secreted protein</fullName>
    </submittedName>
</protein>
<keyword evidence="1" id="KW-0732">Signal</keyword>
<proteinExistence type="evidence at transcript level"/>
<sequence>MFSHFMGCLFFKIYYLFIFREGEGEEKERGRNISVWLPFKCPLLKTWPATQAFALTGNRTYDPLDCRPVLILLSHTSQGLCGLSFYFVDVSIAVQKIFSLIQSHLFFFCFPCWGDIPNKILLGVMSKILLPVFPSRVFIVLGLTLKSLIHFELILVCGLRCYSFIFLHVSVQFSQHHLLNKLSVAHCMFLPFLSNINWL</sequence>
<accession>K9IHL0</accession>
<evidence type="ECO:0000313" key="2">
    <source>
        <dbReference type="EMBL" id="JAA45507.1"/>
    </source>
</evidence>
<reference evidence="2" key="1">
    <citation type="submission" date="2012-11" db="EMBL/GenBank/DDBJ databases">
        <title>The Vampirome: Transcriptome and Proteome Analysis of the Submandibular and Accessory Glands of the Vampire Bat and Vector of Human Rabies, Desmodus rotundus.</title>
        <authorList>
            <person name="Francischetti I.M.B."/>
            <person name="Assumpcao T.C.F."/>
            <person name="Ma D."/>
            <person name="Vicente E.C."/>
            <person name="Ribeiro J.M.C."/>
        </authorList>
    </citation>
    <scope>NUCLEOTIDE SEQUENCE</scope>
    <source>
        <tissue evidence="2">Salivary gland</tissue>
    </source>
</reference>
<feature type="chain" id="PRO_5003932067" evidence="1">
    <location>
        <begin position="25"/>
        <end position="199"/>
    </location>
</feature>
<feature type="signal peptide" evidence="1">
    <location>
        <begin position="1"/>
        <end position="24"/>
    </location>
</feature>
<dbReference type="AlphaFoldDB" id="K9IHL0"/>
<evidence type="ECO:0000256" key="1">
    <source>
        <dbReference type="SAM" id="SignalP"/>
    </source>
</evidence>
<name>K9IHL0_DESRO</name>
<dbReference type="EMBL" id="GABZ01008018">
    <property type="protein sequence ID" value="JAA45507.1"/>
    <property type="molecule type" value="mRNA"/>
</dbReference>
<organism evidence="2">
    <name type="scientific">Desmodus rotundus</name>
    <name type="common">Vampire bat</name>
    <dbReference type="NCBI Taxonomy" id="9430"/>
    <lineage>
        <taxon>Eukaryota</taxon>
        <taxon>Metazoa</taxon>
        <taxon>Chordata</taxon>
        <taxon>Craniata</taxon>
        <taxon>Vertebrata</taxon>
        <taxon>Euteleostomi</taxon>
        <taxon>Mammalia</taxon>
        <taxon>Eutheria</taxon>
        <taxon>Laurasiatheria</taxon>
        <taxon>Chiroptera</taxon>
        <taxon>Yangochiroptera</taxon>
        <taxon>Phyllostomidae</taxon>
        <taxon>Desmodontinae</taxon>
        <taxon>Desmodus</taxon>
    </lineage>
</organism>